<evidence type="ECO:0000313" key="4">
    <source>
        <dbReference type="EMBL" id="RKR90256.1"/>
    </source>
</evidence>
<evidence type="ECO:0000256" key="1">
    <source>
        <dbReference type="PIRSR" id="PIRSR640198-1"/>
    </source>
</evidence>
<proteinExistence type="predicted"/>
<name>A0A495JML5_9ACTN</name>
<feature type="binding site" evidence="2">
    <location>
        <begin position="291"/>
        <end position="292"/>
    </location>
    <ligand>
        <name>ATP</name>
        <dbReference type="ChEBI" id="CHEBI:30616"/>
    </ligand>
</feature>
<dbReference type="SUPFAM" id="SSF140931">
    <property type="entry name" value="Fic-like"/>
    <property type="match status" value="1"/>
</dbReference>
<dbReference type="Pfam" id="PF13784">
    <property type="entry name" value="Fic_N"/>
    <property type="match status" value="1"/>
</dbReference>
<dbReference type="EMBL" id="RBKT01000001">
    <property type="protein sequence ID" value="RKR90256.1"/>
    <property type="molecule type" value="Genomic_DNA"/>
</dbReference>
<keyword evidence="2" id="KW-0547">Nucleotide-binding</keyword>
<feature type="binding site" evidence="2">
    <location>
        <begin position="253"/>
        <end position="260"/>
    </location>
    <ligand>
        <name>ATP</name>
        <dbReference type="ChEBI" id="CHEBI:30616"/>
    </ligand>
</feature>
<dbReference type="Proteomes" id="UP000277671">
    <property type="component" value="Unassembled WGS sequence"/>
</dbReference>
<evidence type="ECO:0000259" key="3">
    <source>
        <dbReference type="PROSITE" id="PS51459"/>
    </source>
</evidence>
<dbReference type="PROSITE" id="PS51459">
    <property type="entry name" value="FIDO"/>
    <property type="match status" value="1"/>
</dbReference>
<reference evidence="4 5" key="1">
    <citation type="submission" date="2018-10" db="EMBL/GenBank/DDBJ databases">
        <title>Sequencing the genomes of 1000 actinobacteria strains.</title>
        <authorList>
            <person name="Klenk H.-P."/>
        </authorList>
    </citation>
    <scope>NUCLEOTIDE SEQUENCE [LARGE SCALE GENOMIC DNA]</scope>
    <source>
        <strain evidence="4 5">DSM 45175</strain>
    </source>
</reference>
<evidence type="ECO:0000256" key="2">
    <source>
        <dbReference type="PIRSR" id="PIRSR640198-2"/>
    </source>
</evidence>
<keyword evidence="5" id="KW-1185">Reference proteome</keyword>
<dbReference type="GO" id="GO:0005524">
    <property type="term" value="F:ATP binding"/>
    <property type="evidence" value="ECO:0007669"/>
    <property type="project" value="UniProtKB-KW"/>
</dbReference>
<evidence type="ECO:0000313" key="5">
    <source>
        <dbReference type="Proteomes" id="UP000277671"/>
    </source>
</evidence>
<dbReference type="PANTHER" id="PTHR13504">
    <property type="entry name" value="FIDO DOMAIN-CONTAINING PROTEIN DDB_G0283145"/>
    <property type="match status" value="1"/>
</dbReference>
<dbReference type="Gene3D" id="1.10.3290.10">
    <property type="entry name" value="Fido-like domain"/>
    <property type="match status" value="1"/>
</dbReference>
<sequence length="419" mass="46111">MSVNMWMSDKPAYDGMVDVSIFTSQAPGDLVKINGVDPRRGEWEHVAFVPHPLPKLPPDLSARTYRMVADARAALGALDSTARRLSNPRIFRRPALQAEAQSTSALEGTYAPLGEVLIANEERPTNLDLREVLNYVRMGDAAFDWIEEGMPLTVGMLEQLQAMLVRGTRGETVNSGAVRNHQVVVGQRTNAPSGALAVHSARFVPSPPGLDLTANLRGLLDWMTDSEVMQETDPVVAAALAHYQFETLHPFHDGNGRIGRFLIVAHLLKQGVLLEPTLTVSPWFEARRSEYYDRLLAVSTEGAWDPYVRFFATGLESSANATHERMKALVAVQESFKERIRKSPLRADTAHALVDFAIARTAFTVRDVEKHLGISYGRANGLVQQMIHLGILAEVHAAAGGSGRRFYAPDAFDVLVKEP</sequence>
<dbReference type="InterPro" id="IPR003812">
    <property type="entry name" value="Fido"/>
</dbReference>
<keyword evidence="2" id="KW-0067">ATP-binding</keyword>
<dbReference type="InterPro" id="IPR040198">
    <property type="entry name" value="Fido_containing"/>
</dbReference>
<dbReference type="AlphaFoldDB" id="A0A495JML5"/>
<comment type="caution">
    <text evidence="4">The sequence shown here is derived from an EMBL/GenBank/DDBJ whole genome shotgun (WGS) entry which is preliminary data.</text>
</comment>
<gene>
    <name evidence="4" type="ORF">BDK92_4625</name>
</gene>
<feature type="domain" description="Fido" evidence="3">
    <location>
        <begin position="152"/>
        <end position="313"/>
    </location>
</feature>
<dbReference type="Pfam" id="PF02661">
    <property type="entry name" value="Fic"/>
    <property type="match status" value="1"/>
</dbReference>
<protein>
    <submittedName>
        <fullName evidence="4">Fic family protein</fullName>
    </submittedName>
</protein>
<organism evidence="4 5">
    <name type="scientific">Micromonospora pisi</name>
    <dbReference type="NCBI Taxonomy" id="589240"/>
    <lineage>
        <taxon>Bacteria</taxon>
        <taxon>Bacillati</taxon>
        <taxon>Actinomycetota</taxon>
        <taxon>Actinomycetes</taxon>
        <taxon>Micromonosporales</taxon>
        <taxon>Micromonosporaceae</taxon>
        <taxon>Micromonospora</taxon>
    </lineage>
</organism>
<feature type="active site" evidence="1">
    <location>
        <position position="249"/>
    </location>
</feature>
<dbReference type="PANTHER" id="PTHR13504:SF38">
    <property type="entry name" value="FIDO DOMAIN-CONTAINING PROTEIN"/>
    <property type="match status" value="1"/>
</dbReference>
<accession>A0A495JML5</accession>
<dbReference type="InterPro" id="IPR036597">
    <property type="entry name" value="Fido-like_dom_sf"/>
</dbReference>
<dbReference type="InterPro" id="IPR025758">
    <property type="entry name" value="Fic/DOC_N"/>
</dbReference>